<evidence type="ECO:0000256" key="1">
    <source>
        <dbReference type="ARBA" id="ARBA00004496"/>
    </source>
</evidence>
<evidence type="ECO:0000256" key="8">
    <source>
        <dbReference type="ARBA" id="ARBA00048222"/>
    </source>
</evidence>
<comment type="subcellular location">
    <subcellularLocation>
        <location evidence="1">Cytoplasm</location>
    </subcellularLocation>
    <subcellularLocation>
        <location evidence="9">Nucleus</location>
    </subcellularLocation>
</comment>
<dbReference type="PANTHER" id="PTHR12978">
    <property type="entry name" value="HISTIDINE TRIAD HIT PROTEIN MEMBER"/>
    <property type="match status" value="1"/>
</dbReference>
<dbReference type="FunFam" id="3.30.200.40:FF:000001">
    <property type="entry name" value="m7GpppX diphosphatase"/>
    <property type="match status" value="1"/>
</dbReference>
<dbReference type="GO" id="GO:0140932">
    <property type="term" value="F:5'-(N(7)-methyl 5'-triphosphoguanosine)-[mRNA] diphosphatase activity"/>
    <property type="evidence" value="ECO:0007669"/>
    <property type="project" value="UniProtKB-EC"/>
</dbReference>
<keyword evidence="9" id="KW-0378">Hydrolase</keyword>
<dbReference type="GO" id="GO:0005634">
    <property type="term" value="C:nucleus"/>
    <property type="evidence" value="ECO:0007669"/>
    <property type="project" value="UniProtKB-SubCell"/>
</dbReference>
<gene>
    <name evidence="13" type="primary">DCPS</name>
</gene>
<dbReference type="PIRSF" id="PIRSF028973">
    <property type="entry name" value="Scavenger_mRNA_decap_enz"/>
    <property type="match status" value="1"/>
</dbReference>
<dbReference type="InterPro" id="IPR019808">
    <property type="entry name" value="Histidine_triad_CS"/>
</dbReference>
<keyword evidence="9" id="KW-0507">mRNA processing</keyword>
<dbReference type="Gene3D" id="3.30.428.10">
    <property type="entry name" value="HIT-like"/>
    <property type="match status" value="2"/>
</dbReference>
<keyword evidence="12" id="KW-1185">Reference proteome</keyword>
<comment type="catalytic activity">
    <reaction evidence="8 9">
        <text>a 5'-end (N(7)-methyl 5'-triphosphoguanosine)-ribonucleoside in mRNA + H2O = N(7)-methyl-GMP + a 5'-end diphospho-ribonucleoside in mRNA + 2 H(+)</text>
        <dbReference type="Rhea" id="RHEA:65388"/>
        <dbReference type="Rhea" id="RHEA-COMP:17165"/>
        <dbReference type="Rhea" id="RHEA-COMP:17167"/>
        <dbReference type="ChEBI" id="CHEBI:15377"/>
        <dbReference type="ChEBI" id="CHEBI:15378"/>
        <dbReference type="ChEBI" id="CHEBI:58285"/>
        <dbReference type="ChEBI" id="CHEBI:156461"/>
        <dbReference type="ChEBI" id="CHEBI:167616"/>
        <dbReference type="EC" id="3.6.1.59"/>
    </reaction>
</comment>
<dbReference type="GO" id="GO:0000932">
    <property type="term" value="C:P-body"/>
    <property type="evidence" value="ECO:0007669"/>
    <property type="project" value="TreeGrafter"/>
</dbReference>
<evidence type="ECO:0000313" key="12">
    <source>
        <dbReference type="Proteomes" id="UP000515202"/>
    </source>
</evidence>
<dbReference type="SUPFAM" id="SSF54197">
    <property type="entry name" value="HIT-like"/>
    <property type="match status" value="1"/>
</dbReference>
<dbReference type="GeneID" id="105296798"/>
<dbReference type="Pfam" id="PF11969">
    <property type="entry name" value="DcpS_C"/>
    <property type="match status" value="1"/>
</dbReference>
<feature type="binding site" evidence="11">
    <location>
        <begin position="234"/>
        <end position="245"/>
    </location>
    <ligand>
        <name>substrate</name>
    </ligand>
</feature>
<dbReference type="SUPFAM" id="SSF102860">
    <property type="entry name" value="mRNA decapping enzyme DcpS N-terminal domain"/>
    <property type="match status" value="1"/>
</dbReference>
<keyword evidence="6" id="KW-0963">Cytoplasm</keyword>
<dbReference type="CTD" id="28960"/>
<keyword evidence="9" id="KW-0539">Nucleus</keyword>
<evidence type="ECO:0000256" key="3">
    <source>
        <dbReference type="ARBA" id="ARBA00011140"/>
    </source>
</evidence>
<evidence type="ECO:0000256" key="4">
    <source>
        <dbReference type="ARBA" id="ARBA00012520"/>
    </source>
</evidence>
<organism evidence="12 13">
    <name type="scientific">Pteropus vampyrus</name>
    <name type="common">Large flying fox</name>
    <dbReference type="NCBI Taxonomy" id="132908"/>
    <lineage>
        <taxon>Eukaryota</taxon>
        <taxon>Metazoa</taxon>
        <taxon>Chordata</taxon>
        <taxon>Craniata</taxon>
        <taxon>Vertebrata</taxon>
        <taxon>Euteleostomi</taxon>
        <taxon>Mammalia</taxon>
        <taxon>Eutheria</taxon>
        <taxon>Laurasiatheria</taxon>
        <taxon>Chiroptera</taxon>
        <taxon>Yinpterochiroptera</taxon>
        <taxon>Pteropodoidea</taxon>
        <taxon>Pteropodidae</taxon>
        <taxon>Pteropodinae</taxon>
        <taxon>Pteropus</taxon>
    </lineage>
</organism>
<dbReference type="Gene3D" id="3.30.2240.10">
    <property type="entry name" value="mRNA decapping enzyme DcpS N-terminal domain"/>
    <property type="match status" value="1"/>
</dbReference>
<feature type="binding site" evidence="11">
    <location>
        <position position="208"/>
    </location>
    <ligand>
        <name>substrate</name>
    </ligand>
</feature>
<evidence type="ECO:0000256" key="5">
    <source>
        <dbReference type="ARBA" id="ARBA00015636"/>
    </source>
</evidence>
<dbReference type="InterPro" id="IPR011145">
    <property type="entry name" value="Scavenger_mRNA_decap_enz_N"/>
</dbReference>
<evidence type="ECO:0000256" key="10">
    <source>
        <dbReference type="PIRSR" id="PIRSR028973-1"/>
    </source>
</evidence>
<dbReference type="EC" id="3.6.1.59" evidence="4 9"/>
<evidence type="ECO:0000256" key="9">
    <source>
        <dbReference type="PIRNR" id="PIRNR028973"/>
    </source>
</evidence>
<feature type="active site" description="Nucleophile" evidence="10">
    <location>
        <position position="243"/>
    </location>
</feature>
<comment type="similarity">
    <text evidence="2 9">Belongs to the HIT family.</text>
</comment>
<sequence>MADAMPPPSKRKRELEAAGTEAAIIEDNEAKETGIGNGTSAPVHFPFSGFRVKKVLRESARDKILFLHGKVNESSGDGDGEDAIVILEKTPFQVAHVTQLLMGSPELQLQFSNDIYSTYHMFPPRQLSDIKTTVVYPATEKHLQKYLRQDLCLVRETGGDYRNITLPYLESQSLSIQWVYNILDKKAEADRIVFENPDPSDGFVLIPDLKWNQQQEAILQRYQVKADRLRVYLHYLPSYYHLHVHFTALGFEAPGSGVERAHLLAEVIENLECNPEHYQQRTLTFALRADDTLLKLLQEAQKN</sequence>
<name>A0A6P6CSG1_PTEVA</name>
<keyword evidence="7" id="KW-0597">Phosphoprotein</keyword>
<evidence type="ECO:0000256" key="2">
    <source>
        <dbReference type="ARBA" id="ARBA00010208"/>
    </source>
</evidence>
<evidence type="ECO:0000256" key="7">
    <source>
        <dbReference type="ARBA" id="ARBA00022553"/>
    </source>
</evidence>
<feature type="binding site" evidence="11">
    <location>
        <position position="210"/>
    </location>
    <ligand>
        <name>substrate</name>
    </ligand>
</feature>
<dbReference type="InterPro" id="IPR036265">
    <property type="entry name" value="HIT-like_sf"/>
</dbReference>
<dbReference type="RefSeq" id="XP_023390501.1">
    <property type="nucleotide sequence ID" value="XM_023534733.1"/>
</dbReference>
<evidence type="ECO:0000313" key="13">
    <source>
        <dbReference type="RefSeq" id="XP_023390501.1"/>
    </source>
</evidence>
<reference evidence="13" key="1">
    <citation type="submission" date="2025-08" db="UniProtKB">
        <authorList>
            <consortium name="RefSeq"/>
        </authorList>
    </citation>
    <scope>IDENTIFICATION</scope>
    <source>
        <tissue evidence="13">Kidney</tissue>
    </source>
</reference>
<dbReference type="GO" id="GO:0006397">
    <property type="term" value="P:mRNA processing"/>
    <property type="evidence" value="ECO:0007669"/>
    <property type="project" value="UniProtKB-KW"/>
</dbReference>
<evidence type="ECO:0000256" key="11">
    <source>
        <dbReference type="PIRSR" id="PIRSR028973-2"/>
    </source>
</evidence>
<dbReference type="AlphaFoldDB" id="A0A6P6CSG1"/>
<feature type="binding site" evidence="11">
    <location>
        <position position="178"/>
    </location>
    <ligand>
        <name>substrate</name>
    </ligand>
</feature>
<dbReference type="Pfam" id="PF05652">
    <property type="entry name" value="DcpS"/>
    <property type="match status" value="1"/>
</dbReference>
<dbReference type="GO" id="GO:0000340">
    <property type="term" value="F:RNA 7-methylguanosine cap binding"/>
    <property type="evidence" value="ECO:0007669"/>
    <property type="project" value="UniProtKB-UniRule"/>
</dbReference>
<dbReference type="PROSITE" id="PS00892">
    <property type="entry name" value="HIT_1"/>
    <property type="match status" value="1"/>
</dbReference>
<dbReference type="Proteomes" id="UP000515202">
    <property type="component" value="Unplaced"/>
</dbReference>
<evidence type="ECO:0000256" key="6">
    <source>
        <dbReference type="ARBA" id="ARBA00022490"/>
    </source>
</evidence>
<comment type="function">
    <text evidence="9">Decapping scavenger enzyme that catalyzes the cleavage of a residual cap structure following the degradation of mRNAs by the 3'-&gt;5' exosome-mediated mRNA decay pathway.</text>
</comment>
<protein>
    <recommendedName>
        <fullName evidence="5 9">m7GpppX diphosphatase</fullName>
        <ecNumber evidence="4 9">3.6.1.59</ecNumber>
    </recommendedName>
</protein>
<comment type="subunit">
    <text evidence="3">Homodimer. Associates with components of the exosome multienzyme ribonuclease complex, such as EXOSC3 and EXOSC4. Interacts with NDOR1.</text>
</comment>
<proteinExistence type="inferred from homology"/>
<accession>A0A6P6CSG1</accession>
<feature type="binding site" evidence="11">
    <location>
        <position position="188"/>
    </location>
    <ligand>
        <name>substrate</name>
    </ligand>
</feature>
<dbReference type="Gene3D" id="3.30.200.40">
    <property type="entry name" value="Scavenger mRNA decapping enzyme, N-terminal domain"/>
    <property type="match status" value="1"/>
</dbReference>
<dbReference type="PANTHER" id="PTHR12978:SF0">
    <property type="entry name" value="M7GPPPX DIPHOSPHATASE"/>
    <property type="match status" value="1"/>
</dbReference>
<dbReference type="GO" id="GO:0000290">
    <property type="term" value="P:deadenylation-dependent decapping of nuclear-transcribed mRNA"/>
    <property type="evidence" value="ECO:0007669"/>
    <property type="project" value="UniProtKB-UniRule"/>
</dbReference>
<dbReference type="InterPro" id="IPR008594">
    <property type="entry name" value="DcpS/DCS2"/>
</dbReference>